<evidence type="ECO:0000313" key="2">
    <source>
        <dbReference type="Proteomes" id="UP001151699"/>
    </source>
</evidence>
<dbReference type="Proteomes" id="UP001151699">
    <property type="component" value="Chromosome A"/>
</dbReference>
<dbReference type="EMBL" id="WJQU01000001">
    <property type="protein sequence ID" value="KAJ6645729.1"/>
    <property type="molecule type" value="Genomic_DNA"/>
</dbReference>
<organism evidence="1 2">
    <name type="scientific">Pseudolycoriella hygida</name>
    <dbReference type="NCBI Taxonomy" id="35572"/>
    <lineage>
        <taxon>Eukaryota</taxon>
        <taxon>Metazoa</taxon>
        <taxon>Ecdysozoa</taxon>
        <taxon>Arthropoda</taxon>
        <taxon>Hexapoda</taxon>
        <taxon>Insecta</taxon>
        <taxon>Pterygota</taxon>
        <taxon>Neoptera</taxon>
        <taxon>Endopterygota</taxon>
        <taxon>Diptera</taxon>
        <taxon>Nematocera</taxon>
        <taxon>Sciaroidea</taxon>
        <taxon>Sciaridae</taxon>
        <taxon>Pseudolycoriella</taxon>
    </lineage>
</organism>
<feature type="non-terminal residue" evidence="1">
    <location>
        <position position="46"/>
    </location>
</feature>
<name>A0A9Q0S5E2_9DIPT</name>
<gene>
    <name evidence="1" type="ORF">Bhyg_00938</name>
</gene>
<sequence length="46" mass="5531">MSKRTNYVCWLKPQKKYSTFISWMSLDRLEVIRRTHCTPAKPQLST</sequence>
<evidence type="ECO:0000313" key="1">
    <source>
        <dbReference type="EMBL" id="KAJ6645729.1"/>
    </source>
</evidence>
<accession>A0A9Q0S5E2</accession>
<reference evidence="1" key="1">
    <citation type="submission" date="2022-07" db="EMBL/GenBank/DDBJ databases">
        <authorList>
            <person name="Trinca V."/>
            <person name="Uliana J.V.C."/>
            <person name="Torres T.T."/>
            <person name="Ward R.J."/>
            <person name="Monesi N."/>
        </authorList>
    </citation>
    <scope>NUCLEOTIDE SEQUENCE</scope>
    <source>
        <strain evidence="1">HSMRA1968</strain>
        <tissue evidence="1">Whole embryos</tissue>
    </source>
</reference>
<protein>
    <submittedName>
        <fullName evidence="1">Uncharacterized protein</fullName>
    </submittedName>
</protein>
<dbReference type="AlphaFoldDB" id="A0A9Q0S5E2"/>
<proteinExistence type="predicted"/>
<comment type="caution">
    <text evidence="1">The sequence shown here is derived from an EMBL/GenBank/DDBJ whole genome shotgun (WGS) entry which is preliminary data.</text>
</comment>
<keyword evidence="2" id="KW-1185">Reference proteome</keyword>